<dbReference type="InterPro" id="IPR043129">
    <property type="entry name" value="ATPase_NBD"/>
</dbReference>
<dbReference type="CDD" id="cd23763">
    <property type="entry name" value="ASKHA_ATPase_ROK"/>
    <property type="match status" value="1"/>
</dbReference>
<dbReference type="Pfam" id="PF00480">
    <property type="entry name" value="ROK"/>
    <property type="match status" value="1"/>
</dbReference>
<dbReference type="GO" id="GO:0042732">
    <property type="term" value="P:D-xylose metabolic process"/>
    <property type="evidence" value="ECO:0007669"/>
    <property type="project" value="UniProtKB-KW"/>
</dbReference>
<proteinExistence type="inferred from homology"/>
<accession>A0A6I3QZ85</accession>
<evidence type="ECO:0000256" key="3">
    <source>
        <dbReference type="ARBA" id="ARBA00022629"/>
    </source>
</evidence>
<protein>
    <submittedName>
        <fullName evidence="5">ROK family protein</fullName>
    </submittedName>
</protein>
<organism evidence="5 6">
    <name type="scientific">Ruthenibacterium lactatiformans</name>
    <dbReference type="NCBI Taxonomy" id="1550024"/>
    <lineage>
        <taxon>Bacteria</taxon>
        <taxon>Bacillati</taxon>
        <taxon>Bacillota</taxon>
        <taxon>Clostridia</taxon>
        <taxon>Eubacteriales</taxon>
        <taxon>Oscillospiraceae</taxon>
        <taxon>Ruthenibacterium</taxon>
    </lineage>
</organism>
<dbReference type="GO" id="GO:0003677">
    <property type="term" value="F:DNA binding"/>
    <property type="evidence" value="ECO:0007669"/>
    <property type="project" value="InterPro"/>
</dbReference>
<dbReference type="AlphaFoldDB" id="A0A6I3QZ85"/>
<comment type="function">
    <text evidence="1">Transcriptional repressor of xylose-utilizing enzymes.</text>
</comment>
<dbReference type="GO" id="GO:0006355">
    <property type="term" value="P:regulation of DNA-templated transcription"/>
    <property type="evidence" value="ECO:0007669"/>
    <property type="project" value="InterPro"/>
</dbReference>
<dbReference type="InterPro" id="IPR036390">
    <property type="entry name" value="WH_DNA-bd_sf"/>
</dbReference>
<evidence type="ECO:0000256" key="1">
    <source>
        <dbReference type="ARBA" id="ARBA00002486"/>
    </source>
</evidence>
<dbReference type="PANTHER" id="PTHR18964:SF149">
    <property type="entry name" value="BIFUNCTIONAL UDP-N-ACETYLGLUCOSAMINE 2-EPIMERASE_N-ACETYLMANNOSAMINE KINASE"/>
    <property type="match status" value="1"/>
</dbReference>
<comment type="similarity">
    <text evidence="2">Belongs to the ROK (NagC/XylR) family.</text>
</comment>
<dbReference type="Pfam" id="PF09339">
    <property type="entry name" value="HTH_IclR"/>
    <property type="match status" value="1"/>
</dbReference>
<evidence type="ECO:0000256" key="2">
    <source>
        <dbReference type="ARBA" id="ARBA00006479"/>
    </source>
</evidence>
<keyword evidence="3" id="KW-0859">Xylose metabolism</keyword>
<evidence type="ECO:0000259" key="4">
    <source>
        <dbReference type="Pfam" id="PF09339"/>
    </source>
</evidence>
<dbReference type="SUPFAM" id="SSF53067">
    <property type="entry name" value="Actin-like ATPase domain"/>
    <property type="match status" value="1"/>
</dbReference>
<dbReference type="InterPro" id="IPR005471">
    <property type="entry name" value="Tscrpt_reg_IclR_N"/>
</dbReference>
<dbReference type="RefSeq" id="WP_155201769.1">
    <property type="nucleotide sequence ID" value="NZ_WMZL01000035.1"/>
</dbReference>
<gene>
    <name evidence="5" type="ORF">GMD52_08900</name>
</gene>
<dbReference type="Proteomes" id="UP000449193">
    <property type="component" value="Unassembled WGS sequence"/>
</dbReference>
<reference evidence="5 6" key="1">
    <citation type="journal article" date="2019" name="Nat. Med.">
        <title>A library of human gut bacterial isolates paired with longitudinal multiomics data enables mechanistic microbiome research.</title>
        <authorList>
            <person name="Poyet M."/>
            <person name="Groussin M."/>
            <person name="Gibbons S.M."/>
            <person name="Avila-Pacheco J."/>
            <person name="Jiang X."/>
            <person name="Kearney S.M."/>
            <person name="Perrotta A.R."/>
            <person name="Berdy B."/>
            <person name="Zhao S."/>
            <person name="Lieberman T.D."/>
            <person name="Swanson P.K."/>
            <person name="Smith M."/>
            <person name="Roesemann S."/>
            <person name="Alexander J.E."/>
            <person name="Rich S.A."/>
            <person name="Livny J."/>
            <person name="Vlamakis H."/>
            <person name="Clish C."/>
            <person name="Bullock K."/>
            <person name="Deik A."/>
            <person name="Scott J."/>
            <person name="Pierce K.A."/>
            <person name="Xavier R.J."/>
            <person name="Alm E.J."/>
        </authorList>
    </citation>
    <scope>NUCLEOTIDE SEQUENCE [LARGE SCALE GENOMIC DNA]</scope>
    <source>
        <strain evidence="5 6">BIOML-A7</strain>
    </source>
</reference>
<sequence>MEKKSQYSAVHYDLVRRMNTLRVITCFQNLETATKSEIARQTGLSIPTVGAILNSLIEAGEILQQGLDSPNGGRPAERFEICPLNTLTLGIALNLHSSEYVIADSLGTILERHPFDTESENTVSIIENIIEEALEAHPAVKIISIGVPSSINDGVICFSPRKFKSLNDINLGRYIREKYQLPVIVENDLNAIVQGQYLREYDGVTGGLVHFFITADGVGLGINVNGQLVRGNTGLAGETGFLPCCNGRNVRDATDAATTRKELIEIVANVLASVSCILNPHYFFISGERIDPDMLPEIKAYASKIWPDGILPEVKYANDVMGHYLNGLIDMARKEIYSPDNYLVNIS</sequence>
<dbReference type="Gene3D" id="3.30.420.40">
    <property type="match status" value="2"/>
</dbReference>
<dbReference type="Gene3D" id="1.10.10.10">
    <property type="entry name" value="Winged helix-like DNA-binding domain superfamily/Winged helix DNA-binding domain"/>
    <property type="match status" value="1"/>
</dbReference>
<dbReference type="PANTHER" id="PTHR18964">
    <property type="entry name" value="ROK (REPRESSOR, ORF, KINASE) FAMILY"/>
    <property type="match status" value="1"/>
</dbReference>
<dbReference type="EMBL" id="WMZR01000009">
    <property type="protein sequence ID" value="MTS51657.1"/>
    <property type="molecule type" value="Genomic_DNA"/>
</dbReference>
<comment type="caution">
    <text evidence="5">The sequence shown here is derived from an EMBL/GenBank/DDBJ whole genome shotgun (WGS) entry which is preliminary data.</text>
</comment>
<dbReference type="InterPro" id="IPR000600">
    <property type="entry name" value="ROK"/>
</dbReference>
<dbReference type="SUPFAM" id="SSF46785">
    <property type="entry name" value="Winged helix' DNA-binding domain"/>
    <property type="match status" value="1"/>
</dbReference>
<evidence type="ECO:0000313" key="6">
    <source>
        <dbReference type="Proteomes" id="UP000449193"/>
    </source>
</evidence>
<keyword evidence="3" id="KW-0119">Carbohydrate metabolism</keyword>
<feature type="domain" description="HTH iclR-type" evidence="4">
    <location>
        <begin position="19"/>
        <end position="60"/>
    </location>
</feature>
<dbReference type="InterPro" id="IPR036388">
    <property type="entry name" value="WH-like_DNA-bd_sf"/>
</dbReference>
<evidence type="ECO:0000313" key="5">
    <source>
        <dbReference type="EMBL" id="MTS51657.1"/>
    </source>
</evidence>
<name>A0A6I3QZ85_9FIRM</name>